<feature type="transmembrane region" description="Helical" evidence="1">
    <location>
        <begin position="57"/>
        <end position="83"/>
    </location>
</feature>
<feature type="transmembrane region" description="Helical" evidence="1">
    <location>
        <begin position="31"/>
        <end position="51"/>
    </location>
</feature>
<gene>
    <name evidence="2" type="ORF">EDM56_28235</name>
</gene>
<keyword evidence="3" id="KW-1185">Reference proteome</keyword>
<sequence>MDLNDLFGVYPNWPLEAYFFIRGKGMYHIKINISFILALFVNFGFSLFLLIEKEMNWLFHGLLLNFLLFLYFLSILFTLIEYIRSANKRYLYAGLLLNLIGLIMYVNYWFSL</sequence>
<evidence type="ECO:0000256" key="1">
    <source>
        <dbReference type="SAM" id="Phobius"/>
    </source>
</evidence>
<name>A0A3M8CWT9_9BACL</name>
<feature type="transmembrane region" description="Helical" evidence="1">
    <location>
        <begin position="90"/>
        <end position="110"/>
    </location>
</feature>
<keyword evidence="1" id="KW-0812">Transmembrane</keyword>
<keyword evidence="1" id="KW-0472">Membrane</keyword>
<dbReference type="AlphaFoldDB" id="A0A3M8CWT9"/>
<keyword evidence="1" id="KW-1133">Transmembrane helix</keyword>
<accession>A0A3M8CWT9</accession>
<evidence type="ECO:0000313" key="2">
    <source>
        <dbReference type="EMBL" id="RNB79707.1"/>
    </source>
</evidence>
<protein>
    <submittedName>
        <fullName evidence="2">Uncharacterized protein</fullName>
    </submittedName>
</protein>
<proteinExistence type="predicted"/>
<comment type="caution">
    <text evidence="2">The sequence shown here is derived from an EMBL/GenBank/DDBJ whole genome shotgun (WGS) entry which is preliminary data.</text>
</comment>
<reference evidence="2 3" key="1">
    <citation type="submission" date="2018-10" db="EMBL/GenBank/DDBJ databases">
        <title>Phylogenomics of Brevibacillus.</title>
        <authorList>
            <person name="Dunlap C."/>
        </authorList>
    </citation>
    <scope>NUCLEOTIDE SEQUENCE [LARGE SCALE GENOMIC DNA]</scope>
    <source>
        <strain evidence="2 3">JCM 15716</strain>
    </source>
</reference>
<organism evidence="2 3">
    <name type="scientific">Brevibacillus fluminis</name>
    <dbReference type="NCBI Taxonomy" id="511487"/>
    <lineage>
        <taxon>Bacteria</taxon>
        <taxon>Bacillati</taxon>
        <taxon>Bacillota</taxon>
        <taxon>Bacilli</taxon>
        <taxon>Bacillales</taxon>
        <taxon>Paenibacillaceae</taxon>
        <taxon>Brevibacillus</taxon>
    </lineage>
</organism>
<dbReference type="Proteomes" id="UP000271031">
    <property type="component" value="Unassembled WGS sequence"/>
</dbReference>
<dbReference type="EMBL" id="RHHQ01000027">
    <property type="protein sequence ID" value="RNB79707.1"/>
    <property type="molecule type" value="Genomic_DNA"/>
</dbReference>
<evidence type="ECO:0000313" key="3">
    <source>
        <dbReference type="Proteomes" id="UP000271031"/>
    </source>
</evidence>